<proteinExistence type="predicted"/>
<name>A0A0Q3GWH9_BRADI</name>
<dbReference type="EMBL" id="CM000880">
    <property type="protein sequence ID" value="KQK15367.1"/>
    <property type="molecule type" value="Genomic_DNA"/>
</dbReference>
<organism evidence="1">
    <name type="scientific">Brachypodium distachyon</name>
    <name type="common">Purple false brome</name>
    <name type="synonym">Trachynia distachya</name>
    <dbReference type="NCBI Taxonomy" id="15368"/>
    <lineage>
        <taxon>Eukaryota</taxon>
        <taxon>Viridiplantae</taxon>
        <taxon>Streptophyta</taxon>
        <taxon>Embryophyta</taxon>
        <taxon>Tracheophyta</taxon>
        <taxon>Spermatophyta</taxon>
        <taxon>Magnoliopsida</taxon>
        <taxon>Liliopsida</taxon>
        <taxon>Poales</taxon>
        <taxon>Poaceae</taxon>
        <taxon>BOP clade</taxon>
        <taxon>Pooideae</taxon>
        <taxon>Stipodae</taxon>
        <taxon>Brachypodieae</taxon>
        <taxon>Brachypodium</taxon>
    </lineage>
</organism>
<reference evidence="1" key="2">
    <citation type="submission" date="2017-06" db="EMBL/GenBank/DDBJ databases">
        <title>WGS assembly of Brachypodium distachyon.</title>
        <authorList>
            <consortium name="The International Brachypodium Initiative"/>
            <person name="Lucas S."/>
            <person name="Harmon-Smith M."/>
            <person name="Lail K."/>
            <person name="Tice H."/>
            <person name="Grimwood J."/>
            <person name="Bruce D."/>
            <person name="Barry K."/>
            <person name="Shu S."/>
            <person name="Lindquist E."/>
            <person name="Wang M."/>
            <person name="Pitluck S."/>
            <person name="Vogel J.P."/>
            <person name="Garvin D.F."/>
            <person name="Mockler T.C."/>
            <person name="Schmutz J."/>
            <person name="Rokhsar D."/>
            <person name="Bevan M.W."/>
        </authorList>
    </citation>
    <scope>NUCLEOTIDE SEQUENCE</scope>
    <source>
        <strain evidence="1">Bd21</strain>
    </source>
</reference>
<protein>
    <submittedName>
        <fullName evidence="1 2">Uncharacterized protein</fullName>
    </submittedName>
</protein>
<accession>A0A0Q3GWH9</accession>
<dbReference type="InParanoid" id="A0A0Q3GWH9"/>
<keyword evidence="3" id="KW-1185">Reference proteome</keyword>
<gene>
    <name evidence="1" type="ORF">BRADI_1g22205v3</name>
</gene>
<dbReference type="Gramene" id="KQK15367">
    <property type="protein sequence ID" value="KQK15367"/>
    <property type="gene ID" value="BRADI_1g22205v3"/>
</dbReference>
<dbReference type="Proteomes" id="UP000008810">
    <property type="component" value="Chromosome 1"/>
</dbReference>
<sequence>MGSICAAYCIGLMQTTVPKFPHFVSSHDFSLPLSPSDDFFSPPHSFPPASRLRSAPIPAASSAHNLTWLGSRKEARGQGSFARKALHERNIRRLLRRSSSATRQHLLRHSSTTARQYLLRRSSTAPLR</sequence>
<evidence type="ECO:0000313" key="3">
    <source>
        <dbReference type="Proteomes" id="UP000008810"/>
    </source>
</evidence>
<evidence type="ECO:0000313" key="1">
    <source>
        <dbReference type="EMBL" id="KQK15367.1"/>
    </source>
</evidence>
<reference evidence="1 2" key="1">
    <citation type="journal article" date="2010" name="Nature">
        <title>Genome sequencing and analysis of the model grass Brachypodium distachyon.</title>
        <authorList>
            <consortium name="International Brachypodium Initiative"/>
        </authorList>
    </citation>
    <scope>NUCLEOTIDE SEQUENCE [LARGE SCALE GENOMIC DNA]</scope>
    <source>
        <strain evidence="1 2">Bd21</strain>
    </source>
</reference>
<reference evidence="2" key="3">
    <citation type="submission" date="2018-08" db="UniProtKB">
        <authorList>
            <consortium name="EnsemblPlants"/>
        </authorList>
    </citation>
    <scope>IDENTIFICATION</scope>
    <source>
        <strain evidence="2">cv. Bd21</strain>
    </source>
</reference>
<evidence type="ECO:0000313" key="2">
    <source>
        <dbReference type="EnsemblPlants" id="KQK15367"/>
    </source>
</evidence>
<dbReference type="EnsemblPlants" id="KQK15367">
    <property type="protein sequence ID" value="KQK15367"/>
    <property type="gene ID" value="BRADI_1g22205v3"/>
</dbReference>
<dbReference type="AlphaFoldDB" id="A0A0Q3GWH9"/>